<dbReference type="Pfam" id="PF01497">
    <property type="entry name" value="Peripla_BP_2"/>
    <property type="match status" value="1"/>
</dbReference>
<dbReference type="Gene3D" id="1.20.58.2180">
    <property type="match status" value="1"/>
</dbReference>
<comment type="caution">
    <text evidence="3">The sequence shown here is derived from an EMBL/GenBank/DDBJ whole genome shotgun (WGS) entry which is preliminary data.</text>
</comment>
<feature type="signal peptide" evidence="1">
    <location>
        <begin position="1"/>
        <end position="23"/>
    </location>
</feature>
<reference evidence="3 4" key="1">
    <citation type="submission" date="2022-12" db="EMBL/GenBank/DDBJ databases">
        <title>Metagenome assembled genome from gulf of manar.</title>
        <authorList>
            <person name="Kohli P."/>
            <person name="Pk S."/>
            <person name="Venkata Ramana C."/>
            <person name="Sasikala C."/>
        </authorList>
    </citation>
    <scope>NUCLEOTIDE SEQUENCE [LARGE SCALE GENOMIC DNA]</scope>
    <source>
        <strain evidence="3">JB008</strain>
    </source>
</reference>
<feature type="domain" description="Fe/B12 periplasmic-binding" evidence="2">
    <location>
        <begin position="60"/>
        <end position="324"/>
    </location>
</feature>
<protein>
    <submittedName>
        <fullName evidence="3">ABC transporter substrate-binding protein</fullName>
    </submittedName>
</protein>
<name>A0AAJ1IFZ4_9SPIO</name>
<keyword evidence="1" id="KW-0732">Signal</keyword>
<feature type="chain" id="PRO_5042489805" evidence="1">
    <location>
        <begin position="24"/>
        <end position="372"/>
    </location>
</feature>
<gene>
    <name evidence="3" type="ORF">PQJ61_07080</name>
</gene>
<organism evidence="3 4">
    <name type="scientific">Candidatus Thalassospirochaeta sargassi</name>
    <dbReference type="NCBI Taxonomy" id="3119039"/>
    <lineage>
        <taxon>Bacteria</taxon>
        <taxon>Pseudomonadati</taxon>
        <taxon>Spirochaetota</taxon>
        <taxon>Spirochaetia</taxon>
        <taxon>Spirochaetales</taxon>
        <taxon>Spirochaetaceae</taxon>
        <taxon>Candidatus Thalassospirochaeta</taxon>
    </lineage>
</organism>
<dbReference type="PANTHER" id="PTHR30535">
    <property type="entry name" value="VITAMIN B12-BINDING PROTEIN"/>
    <property type="match status" value="1"/>
</dbReference>
<dbReference type="Gene3D" id="3.40.50.1980">
    <property type="entry name" value="Nitrogenase molybdenum iron protein domain"/>
    <property type="match status" value="2"/>
</dbReference>
<dbReference type="PROSITE" id="PS50983">
    <property type="entry name" value="FE_B12_PBP"/>
    <property type="match status" value="1"/>
</dbReference>
<sequence length="372" mass="42101">MNTLKRALLTTALILTIAIPLTAAGTHEEVSISEIQPGGNPFTIIDCFDREVEIPATVERISCIYAFSAHVVTMLDRGEDIVSVVYGSKRDRLLNEINPYIQDAAIPSDDGVINIEELLNVDPDIILLKGETAMMPAEIEKLERFNLPYVIIDFNTIEEQMYAIELIGKVIGREEKAVAFNNYFQRQINFIESRVVDIPASERVRIYHSVNEASRTDAPNTLPAEWTELSGAYNVSVGSPLRFHDNKYYASLEQIYLWNADVIIANQEGVDEYIRSNEKWAGLKAVQDGRVYQIPIGISRWGHPGGMETPLAMLWTSKLLYPDRFSDLSIEDEARSFYETFFNHTVSDEMIAQIMSGKNMRLPKGEIRDLEK</sequence>
<dbReference type="PANTHER" id="PTHR30535:SF34">
    <property type="entry name" value="MOLYBDATE-BINDING PROTEIN MOLA"/>
    <property type="match status" value="1"/>
</dbReference>
<accession>A0AAJ1IFZ4</accession>
<dbReference type="EMBL" id="JAQQAL010000012">
    <property type="protein sequence ID" value="MDC7226511.1"/>
    <property type="molecule type" value="Genomic_DNA"/>
</dbReference>
<evidence type="ECO:0000313" key="4">
    <source>
        <dbReference type="Proteomes" id="UP001221217"/>
    </source>
</evidence>
<dbReference type="Proteomes" id="UP001221217">
    <property type="component" value="Unassembled WGS sequence"/>
</dbReference>
<dbReference type="AlphaFoldDB" id="A0AAJ1IFZ4"/>
<proteinExistence type="predicted"/>
<dbReference type="SUPFAM" id="SSF53807">
    <property type="entry name" value="Helical backbone' metal receptor"/>
    <property type="match status" value="1"/>
</dbReference>
<dbReference type="InterPro" id="IPR050902">
    <property type="entry name" value="ABC_Transporter_SBP"/>
</dbReference>
<dbReference type="InterPro" id="IPR002491">
    <property type="entry name" value="ABC_transptr_periplasmic_BD"/>
</dbReference>
<evidence type="ECO:0000313" key="3">
    <source>
        <dbReference type="EMBL" id="MDC7226511.1"/>
    </source>
</evidence>
<evidence type="ECO:0000259" key="2">
    <source>
        <dbReference type="PROSITE" id="PS50983"/>
    </source>
</evidence>
<evidence type="ECO:0000256" key="1">
    <source>
        <dbReference type="SAM" id="SignalP"/>
    </source>
</evidence>